<dbReference type="Pfam" id="PF24368">
    <property type="entry name" value="DUF7524"/>
    <property type="match status" value="1"/>
</dbReference>
<proteinExistence type="predicted"/>
<dbReference type="InterPro" id="IPR055946">
    <property type="entry name" value="DUF7524"/>
</dbReference>
<dbReference type="RefSeq" id="WP_052721399.1">
    <property type="nucleotide sequence ID" value="NZ_CP009518.1"/>
</dbReference>
<dbReference type="EMBL" id="CP009518">
    <property type="protein sequence ID" value="AKB85781.1"/>
    <property type="molecule type" value="Genomic_DNA"/>
</dbReference>
<keyword evidence="1" id="KW-1133">Transmembrane helix</keyword>
<evidence type="ECO:0000256" key="1">
    <source>
        <dbReference type="SAM" id="Phobius"/>
    </source>
</evidence>
<evidence type="ECO:0000313" key="3">
    <source>
        <dbReference type="Proteomes" id="UP000033048"/>
    </source>
</evidence>
<dbReference type="KEGG" id="mmet:MCMEM_1728"/>
<gene>
    <name evidence="2" type="ORF">MCMEM_1728</name>
</gene>
<dbReference type="GeneID" id="25417990"/>
<dbReference type="AlphaFoldDB" id="A0A0E3SRW8"/>
<name>A0A0E3SRW8_METMT</name>
<feature type="transmembrane region" description="Helical" evidence="1">
    <location>
        <begin position="198"/>
        <end position="217"/>
    </location>
</feature>
<sequence length="225" mass="24951">MQQVHINRLGVNSIEFESDVLEIPLSPGGENSFEIVIINYGSPTHVHLSASDGLHDNLTFLEDNPYVSHEEYVPVIARIPFDGRLLNKGKIFVTVGYGSKTESFTVKIGMADPEDGPVPIEIDERLSSPAPVISGKDSYEKGRQISDMFPGISEAFMRTVNSRNLVFVFAVIIILSLIYLAIRFVSGADIEVGFEIDFYTSLAFTILFTSLVAYLLIKLPIFNNE</sequence>
<dbReference type="HOGENOM" id="CLU_098909_0_0_2"/>
<reference evidence="2 3" key="1">
    <citation type="submission" date="2014-07" db="EMBL/GenBank/DDBJ databases">
        <title>Methanogenic archaea and the global carbon cycle.</title>
        <authorList>
            <person name="Henriksen J.R."/>
            <person name="Luke J."/>
            <person name="Reinhart S."/>
            <person name="Benedict M.N."/>
            <person name="Youngblut N.D."/>
            <person name="Metcalf M.E."/>
            <person name="Whitaker R.J."/>
            <person name="Metcalf W.W."/>
        </authorList>
    </citation>
    <scope>NUCLEOTIDE SEQUENCE [LARGE SCALE GENOMIC DNA]</scope>
    <source>
        <strain evidence="2 3">MM1</strain>
    </source>
</reference>
<accession>A0A0E3SRW8</accession>
<dbReference type="OrthoDB" id="282430at2157"/>
<feature type="transmembrane region" description="Helical" evidence="1">
    <location>
        <begin position="165"/>
        <end position="186"/>
    </location>
</feature>
<organism evidence="2 3">
    <name type="scientific">Methanococcoides methylutens MM1</name>
    <dbReference type="NCBI Taxonomy" id="1434104"/>
    <lineage>
        <taxon>Archaea</taxon>
        <taxon>Methanobacteriati</taxon>
        <taxon>Methanobacteriota</taxon>
        <taxon>Stenosarchaea group</taxon>
        <taxon>Methanomicrobia</taxon>
        <taxon>Methanosarcinales</taxon>
        <taxon>Methanosarcinaceae</taxon>
        <taxon>Methanococcoides</taxon>
    </lineage>
</organism>
<keyword evidence="1" id="KW-0812">Transmembrane</keyword>
<evidence type="ECO:0000313" key="2">
    <source>
        <dbReference type="EMBL" id="AKB85781.1"/>
    </source>
</evidence>
<keyword evidence="3" id="KW-1185">Reference proteome</keyword>
<protein>
    <submittedName>
        <fullName evidence="2">Uncharacterized protein</fullName>
    </submittedName>
</protein>
<dbReference type="Proteomes" id="UP000033048">
    <property type="component" value="Chromosome"/>
</dbReference>
<keyword evidence="1" id="KW-0472">Membrane</keyword>
<dbReference type="STRING" id="1434104.MCMEM_1728"/>